<dbReference type="Gene3D" id="1.10.10.10">
    <property type="entry name" value="Winged helix-like DNA-binding domain superfamily/Winged helix DNA-binding domain"/>
    <property type="match status" value="1"/>
</dbReference>
<dbReference type="GO" id="GO:0003700">
    <property type="term" value="F:DNA-binding transcription factor activity"/>
    <property type="evidence" value="ECO:0007669"/>
    <property type="project" value="InterPro"/>
</dbReference>
<dbReference type="InterPro" id="IPR036388">
    <property type="entry name" value="WH-like_DNA-bd_sf"/>
</dbReference>
<dbReference type="EMBL" id="CAKOGP040002014">
    <property type="protein sequence ID" value="CAJ1959672.1"/>
    <property type="molecule type" value="Genomic_DNA"/>
</dbReference>
<dbReference type="AlphaFoldDB" id="A0AAD2G1G7"/>
<dbReference type="GO" id="GO:0043565">
    <property type="term" value="F:sequence-specific DNA binding"/>
    <property type="evidence" value="ECO:0007669"/>
    <property type="project" value="InterPro"/>
</dbReference>
<protein>
    <recommendedName>
        <fullName evidence="6">HSF-type DNA-binding domain-containing protein</fullName>
    </recommendedName>
</protein>
<evidence type="ECO:0000256" key="2">
    <source>
        <dbReference type="ARBA" id="ARBA00023125"/>
    </source>
</evidence>
<dbReference type="Pfam" id="PF00447">
    <property type="entry name" value="HSF_DNA-bind"/>
    <property type="match status" value="1"/>
</dbReference>
<sequence length="342" mass="37385">MSKNTPDAFESSLNAARKQAIMAGTPYVITKQFPWKLHEMLDVVEQRGETSVVSWLPGGTAFRVHDPIQFVDQIMKKCFNQTKYKSFQRQLNLWGFERVIRESAEKGSYYHPLFLRGRRDLCQEMARQKVKSEKKSSKQTKERPDQEEQQMPAALEGKANRRKLPTRSSEMPNTVSTDVSTSTSSSSTSGTASPTLPSSPPGSLMMLSGSLPQHQGGPLQPFIAGLHHNPLHILNALQAANGTGASSRAPHAAPTVAALANKSTGIGMANTSSMTTPLAIATAGFQLQQQQQHQQQQHHQQRALENAILFQALEKQEAQKASSLFFAAALLGSLAAPPRTSS</sequence>
<keyword evidence="8" id="KW-1185">Reference proteome</keyword>
<proteinExistence type="inferred from homology"/>
<evidence type="ECO:0000256" key="5">
    <source>
        <dbReference type="SAM" id="MobiDB-lite"/>
    </source>
</evidence>
<comment type="caution">
    <text evidence="7">The sequence shown here is derived from an EMBL/GenBank/DDBJ whole genome shotgun (WGS) entry which is preliminary data.</text>
</comment>
<comment type="subcellular location">
    <subcellularLocation>
        <location evidence="1">Nucleus</location>
    </subcellularLocation>
</comment>
<dbReference type="SUPFAM" id="SSF46785">
    <property type="entry name" value="Winged helix' DNA-binding domain"/>
    <property type="match status" value="1"/>
</dbReference>
<reference evidence="7" key="1">
    <citation type="submission" date="2023-08" db="EMBL/GenBank/DDBJ databases">
        <authorList>
            <person name="Audoor S."/>
            <person name="Bilcke G."/>
        </authorList>
    </citation>
    <scope>NUCLEOTIDE SEQUENCE</scope>
</reference>
<feature type="compositionally biased region" description="Low complexity" evidence="5">
    <location>
        <begin position="180"/>
        <end position="212"/>
    </location>
</feature>
<feature type="domain" description="HSF-type DNA-binding" evidence="6">
    <location>
        <begin position="29"/>
        <end position="128"/>
    </location>
</feature>
<dbReference type="Proteomes" id="UP001295423">
    <property type="component" value="Unassembled WGS sequence"/>
</dbReference>
<gene>
    <name evidence="7" type="ORF">CYCCA115_LOCUS18091</name>
</gene>
<keyword evidence="2" id="KW-0238">DNA-binding</keyword>
<evidence type="ECO:0000256" key="3">
    <source>
        <dbReference type="ARBA" id="ARBA00023242"/>
    </source>
</evidence>
<feature type="compositionally biased region" description="Basic and acidic residues" evidence="5">
    <location>
        <begin position="125"/>
        <end position="146"/>
    </location>
</feature>
<dbReference type="PANTHER" id="PTHR10015:SF206">
    <property type="entry name" value="HSF-TYPE DNA-BINDING DOMAIN-CONTAINING PROTEIN"/>
    <property type="match status" value="1"/>
</dbReference>
<dbReference type="InterPro" id="IPR000232">
    <property type="entry name" value="HSF_DNA-bd"/>
</dbReference>
<organism evidence="7 8">
    <name type="scientific">Cylindrotheca closterium</name>
    <dbReference type="NCBI Taxonomy" id="2856"/>
    <lineage>
        <taxon>Eukaryota</taxon>
        <taxon>Sar</taxon>
        <taxon>Stramenopiles</taxon>
        <taxon>Ochrophyta</taxon>
        <taxon>Bacillariophyta</taxon>
        <taxon>Bacillariophyceae</taxon>
        <taxon>Bacillariophycidae</taxon>
        <taxon>Bacillariales</taxon>
        <taxon>Bacillariaceae</taxon>
        <taxon>Cylindrotheca</taxon>
    </lineage>
</organism>
<dbReference type="GO" id="GO:0005634">
    <property type="term" value="C:nucleus"/>
    <property type="evidence" value="ECO:0007669"/>
    <property type="project" value="UniProtKB-SubCell"/>
</dbReference>
<feature type="compositionally biased region" description="Polar residues" evidence="5">
    <location>
        <begin position="166"/>
        <end position="179"/>
    </location>
</feature>
<keyword evidence="3" id="KW-0539">Nucleus</keyword>
<feature type="region of interest" description="Disordered" evidence="5">
    <location>
        <begin position="125"/>
        <end position="223"/>
    </location>
</feature>
<evidence type="ECO:0000256" key="1">
    <source>
        <dbReference type="ARBA" id="ARBA00004123"/>
    </source>
</evidence>
<evidence type="ECO:0000313" key="7">
    <source>
        <dbReference type="EMBL" id="CAJ1959672.1"/>
    </source>
</evidence>
<dbReference type="InterPro" id="IPR036390">
    <property type="entry name" value="WH_DNA-bd_sf"/>
</dbReference>
<evidence type="ECO:0000259" key="6">
    <source>
        <dbReference type="SMART" id="SM00415"/>
    </source>
</evidence>
<comment type="similarity">
    <text evidence="4">Belongs to the HSF family.</text>
</comment>
<evidence type="ECO:0000256" key="4">
    <source>
        <dbReference type="RuleBase" id="RU004020"/>
    </source>
</evidence>
<dbReference type="PANTHER" id="PTHR10015">
    <property type="entry name" value="HEAT SHOCK TRANSCRIPTION FACTOR"/>
    <property type="match status" value="1"/>
</dbReference>
<dbReference type="FunFam" id="1.10.10.10:FF:000479">
    <property type="entry name" value="Predicted protein"/>
    <property type="match status" value="1"/>
</dbReference>
<dbReference type="SMART" id="SM00415">
    <property type="entry name" value="HSF"/>
    <property type="match status" value="1"/>
</dbReference>
<evidence type="ECO:0000313" key="8">
    <source>
        <dbReference type="Proteomes" id="UP001295423"/>
    </source>
</evidence>
<name>A0AAD2G1G7_9STRA</name>
<accession>A0AAD2G1G7</accession>